<keyword evidence="5" id="KW-1185">Reference proteome</keyword>
<dbReference type="InterPro" id="IPR009072">
    <property type="entry name" value="Histone-fold"/>
</dbReference>
<comment type="caution">
    <text evidence="4">The sequence shown here is derived from an EMBL/GenBank/DDBJ whole genome shotgun (WGS) entry which is preliminary data.</text>
</comment>
<dbReference type="SMART" id="SM00428">
    <property type="entry name" value="H3"/>
    <property type="match status" value="1"/>
</dbReference>
<feature type="region of interest" description="Disordered" evidence="2">
    <location>
        <begin position="180"/>
        <end position="213"/>
    </location>
</feature>
<dbReference type="GO" id="GO:0003677">
    <property type="term" value="F:DNA binding"/>
    <property type="evidence" value="ECO:0007669"/>
    <property type="project" value="InterPro"/>
</dbReference>
<name>A0AAE0BTR4_9CHLO</name>
<dbReference type="PANTHER" id="PTHR11426">
    <property type="entry name" value="HISTONE H3"/>
    <property type="match status" value="1"/>
</dbReference>
<dbReference type="GO" id="GO:0030527">
    <property type="term" value="F:structural constituent of chromatin"/>
    <property type="evidence" value="ECO:0007669"/>
    <property type="project" value="InterPro"/>
</dbReference>
<gene>
    <name evidence="4" type="ORF">CYMTET_47664</name>
</gene>
<protein>
    <submittedName>
        <fullName evidence="4">Histone H3</fullName>
    </submittedName>
</protein>
<evidence type="ECO:0000256" key="1">
    <source>
        <dbReference type="ARBA" id="ARBA00010343"/>
    </source>
</evidence>
<dbReference type="Gene3D" id="1.10.20.10">
    <property type="entry name" value="Histone, subunit A"/>
    <property type="match status" value="1"/>
</dbReference>
<organism evidence="4 5">
    <name type="scientific">Cymbomonas tetramitiformis</name>
    <dbReference type="NCBI Taxonomy" id="36881"/>
    <lineage>
        <taxon>Eukaryota</taxon>
        <taxon>Viridiplantae</taxon>
        <taxon>Chlorophyta</taxon>
        <taxon>Pyramimonadophyceae</taxon>
        <taxon>Pyramimonadales</taxon>
        <taxon>Pyramimonadaceae</taxon>
        <taxon>Cymbomonas</taxon>
    </lineage>
</organism>
<evidence type="ECO:0000313" key="5">
    <source>
        <dbReference type="Proteomes" id="UP001190700"/>
    </source>
</evidence>
<dbReference type="AlphaFoldDB" id="A0AAE0BTR4"/>
<comment type="similarity">
    <text evidence="1">Belongs to the histone H3 family.</text>
</comment>
<dbReference type="InterPro" id="IPR007125">
    <property type="entry name" value="H2A/H2B/H3"/>
</dbReference>
<dbReference type="GO" id="GO:0046982">
    <property type="term" value="F:protein heterodimerization activity"/>
    <property type="evidence" value="ECO:0007669"/>
    <property type="project" value="InterPro"/>
</dbReference>
<sequence length="213" mass="24331">MPRIKQTAPNRNSNKLSLHAVSRKVKNSETVDKNTQSDDQTVLPQKKRRKKPGTGALIEIRRLHKKDINIIPKSTFRKLLRQILNDVSISPMRMQGNAVRVLREMSAKYLHHIFVFANALCVKENRLELNLKDYVMATNIISGDFQKALDMPDASERLLRAPPRLTYQMQAPIIAKKKTGDLKVTAKPKNKSDKVKESQETCSEDTKITEDDE</sequence>
<dbReference type="GO" id="GO:0000786">
    <property type="term" value="C:nucleosome"/>
    <property type="evidence" value="ECO:0007669"/>
    <property type="project" value="InterPro"/>
</dbReference>
<evidence type="ECO:0000313" key="4">
    <source>
        <dbReference type="EMBL" id="KAK3242641.1"/>
    </source>
</evidence>
<feature type="compositionally biased region" description="Basic and acidic residues" evidence="2">
    <location>
        <begin position="26"/>
        <end position="36"/>
    </location>
</feature>
<dbReference type="EMBL" id="LGRX02033144">
    <property type="protein sequence ID" value="KAK3242641.1"/>
    <property type="molecule type" value="Genomic_DNA"/>
</dbReference>
<feature type="domain" description="Core Histone H2A/H2B/H3" evidence="3">
    <location>
        <begin position="52"/>
        <end position="138"/>
    </location>
</feature>
<feature type="compositionally biased region" description="Basic and acidic residues" evidence="2">
    <location>
        <begin position="190"/>
        <end position="213"/>
    </location>
</feature>
<accession>A0AAE0BTR4</accession>
<dbReference type="SUPFAM" id="SSF47113">
    <property type="entry name" value="Histone-fold"/>
    <property type="match status" value="1"/>
</dbReference>
<reference evidence="4 5" key="1">
    <citation type="journal article" date="2015" name="Genome Biol. Evol.">
        <title>Comparative Genomics of a Bacterivorous Green Alga Reveals Evolutionary Causalities and Consequences of Phago-Mixotrophic Mode of Nutrition.</title>
        <authorList>
            <person name="Burns J.A."/>
            <person name="Paasch A."/>
            <person name="Narechania A."/>
            <person name="Kim E."/>
        </authorList>
    </citation>
    <scope>NUCLEOTIDE SEQUENCE [LARGE SCALE GENOMIC DNA]</scope>
    <source>
        <strain evidence="4 5">PLY_AMNH</strain>
    </source>
</reference>
<proteinExistence type="inferred from homology"/>
<evidence type="ECO:0000259" key="3">
    <source>
        <dbReference type="Pfam" id="PF00125"/>
    </source>
</evidence>
<evidence type="ECO:0000256" key="2">
    <source>
        <dbReference type="SAM" id="MobiDB-lite"/>
    </source>
</evidence>
<dbReference type="Pfam" id="PF00125">
    <property type="entry name" value="Histone"/>
    <property type="match status" value="1"/>
</dbReference>
<feature type="region of interest" description="Disordered" evidence="2">
    <location>
        <begin position="1"/>
        <end position="51"/>
    </location>
</feature>
<dbReference type="Proteomes" id="UP001190700">
    <property type="component" value="Unassembled WGS sequence"/>
</dbReference>
<dbReference type="InterPro" id="IPR000164">
    <property type="entry name" value="Histone_H3/CENP-A"/>
</dbReference>
<feature type="compositionally biased region" description="Polar residues" evidence="2">
    <location>
        <begin position="7"/>
        <end position="16"/>
    </location>
</feature>